<evidence type="ECO:0000313" key="19">
    <source>
        <dbReference type="EMBL" id="OCB44896.1"/>
    </source>
</evidence>
<dbReference type="Pfam" id="PF00009">
    <property type="entry name" value="GTP_EFTU"/>
    <property type="match status" value="1"/>
</dbReference>
<dbReference type="InterPro" id="IPR031157">
    <property type="entry name" value="G_TR_CS"/>
</dbReference>
<protein>
    <recommendedName>
        <fullName evidence="15 16">Multifunctional fusion protein</fullName>
    </recommendedName>
    <domain>
        <recommendedName>
            <fullName evidence="15">Sulfate adenylyltransferase subunit 1</fullName>
            <ecNumber evidence="15">2.7.7.4</ecNumber>
        </recommendedName>
        <alternativeName>
            <fullName evidence="15">ATP-sulfurylase large subunit</fullName>
        </alternativeName>
        <alternativeName>
            <fullName evidence="15">Sulfate adenylate transferase</fullName>
            <shortName evidence="15">SAT</shortName>
        </alternativeName>
    </domain>
    <domain>
        <recommendedName>
            <fullName evidence="16">Adenylyl-sulfate kinase</fullName>
            <ecNumber evidence="16">2.7.1.25</ecNumber>
        </recommendedName>
        <alternativeName>
            <fullName evidence="16">APS kinase</fullName>
        </alternativeName>
        <alternativeName>
            <fullName evidence="16">ATP adenosine-5'-phosphosulfate 3'-phosphotransferase</fullName>
        </alternativeName>
        <alternativeName>
            <fullName evidence="16">Adenosine-5'-phosphosulfate kinase</fullName>
        </alternativeName>
    </domain>
</protein>
<comment type="subunit">
    <text evidence="14">Heterodimer composed of CysD, the smaller subunit, and CysNC.</text>
</comment>
<dbReference type="GO" id="GO:0004020">
    <property type="term" value="F:adenylylsulfate kinase activity"/>
    <property type="evidence" value="ECO:0007669"/>
    <property type="project" value="UniProtKB-UniRule"/>
</dbReference>
<evidence type="ECO:0000256" key="11">
    <source>
        <dbReference type="ARBA" id="ARBA00023268"/>
    </source>
</evidence>
<name>A0A1B9CQY7_MYCMA</name>
<dbReference type="Proteomes" id="UP000092683">
    <property type="component" value="Unassembled WGS sequence"/>
</dbReference>
<dbReference type="InterPro" id="IPR000795">
    <property type="entry name" value="T_Tr_GTP-bd_dom"/>
</dbReference>
<evidence type="ECO:0000256" key="15">
    <source>
        <dbReference type="HAMAP-Rule" id="MF_00062"/>
    </source>
</evidence>
<evidence type="ECO:0000256" key="9">
    <source>
        <dbReference type="ARBA" id="ARBA00022840"/>
    </source>
</evidence>
<organism evidence="19 20">
    <name type="scientific">Mycobacterium malmoense</name>
    <dbReference type="NCBI Taxonomy" id="1780"/>
    <lineage>
        <taxon>Bacteria</taxon>
        <taxon>Bacillati</taxon>
        <taxon>Actinomycetota</taxon>
        <taxon>Actinomycetes</taxon>
        <taxon>Mycobacteriales</taxon>
        <taxon>Mycobacteriaceae</taxon>
        <taxon>Mycobacterium</taxon>
    </lineage>
</organism>
<comment type="similarity">
    <text evidence="16">Belongs to the APS kinase family.</text>
</comment>
<dbReference type="CDD" id="cd02027">
    <property type="entry name" value="APSK"/>
    <property type="match status" value="1"/>
</dbReference>
<dbReference type="GO" id="GO:0005524">
    <property type="term" value="F:ATP binding"/>
    <property type="evidence" value="ECO:0007669"/>
    <property type="project" value="UniProtKB-UniRule"/>
</dbReference>
<dbReference type="PROSITE" id="PS51722">
    <property type="entry name" value="G_TR_2"/>
    <property type="match status" value="1"/>
</dbReference>
<dbReference type="InterPro" id="IPR002891">
    <property type="entry name" value="APS"/>
</dbReference>
<keyword evidence="6 15" id="KW-0808">Transferase</keyword>
<evidence type="ECO:0000256" key="16">
    <source>
        <dbReference type="HAMAP-Rule" id="MF_00065"/>
    </source>
</evidence>
<comment type="similarity">
    <text evidence="4">In the C-terminal section; belongs to the APS kinase family.</text>
</comment>
<comment type="function">
    <text evidence="13 15">With CysD forms the ATP sulfurylase (ATPS) that catalyzes the adenylation of sulfate producing adenosine 5'-phosphosulfate (APS) and diphosphate, the first enzymatic step in sulfur assimilation pathway. APS synthesis involves the formation of a high-energy phosphoric-sulfuric acid anhydride bond driven by GTP hydrolysis by CysN coupled to ATP hydrolysis by CysD.</text>
</comment>
<dbReference type="GO" id="GO:0004781">
    <property type="term" value="F:sulfate adenylyltransferase (ATP) activity"/>
    <property type="evidence" value="ECO:0007669"/>
    <property type="project" value="UniProtKB-UniRule"/>
</dbReference>
<evidence type="ECO:0000256" key="3">
    <source>
        <dbReference type="ARBA" id="ARBA00005048"/>
    </source>
</evidence>
<comment type="function">
    <text evidence="2">APS kinase catalyzes the synthesis of activated sulfate.</text>
</comment>
<dbReference type="InterPro" id="IPR059117">
    <property type="entry name" value="APS_kinase_dom"/>
</dbReference>
<comment type="similarity">
    <text evidence="15">Belongs to the TRAFAC class translation factor GTPase superfamily. Classic translation factor GTPase family. CysN/NodQ subfamily.</text>
</comment>
<evidence type="ECO:0000256" key="5">
    <source>
        <dbReference type="ARBA" id="ARBA00007237"/>
    </source>
</evidence>
<evidence type="ECO:0000256" key="14">
    <source>
        <dbReference type="ARBA" id="ARBA00062688"/>
    </source>
</evidence>
<keyword evidence="16 19" id="KW-0418">Kinase</keyword>
<keyword evidence="7 15" id="KW-0548">Nucleotidyltransferase</keyword>
<keyword evidence="9 15" id="KW-0067">ATP-binding</keyword>
<feature type="binding site" evidence="15">
    <location>
        <begin position="146"/>
        <end position="149"/>
    </location>
    <ligand>
        <name>GTP</name>
        <dbReference type="ChEBI" id="CHEBI:37565"/>
    </ligand>
</feature>
<dbReference type="InterPro" id="IPR009000">
    <property type="entry name" value="Transl_B-barrel_sf"/>
</dbReference>
<accession>A0A1B9CQY7</accession>
<evidence type="ECO:0000256" key="6">
    <source>
        <dbReference type="ARBA" id="ARBA00022679"/>
    </source>
</evidence>
<feature type="binding site" evidence="15">
    <location>
        <begin position="91"/>
        <end position="95"/>
    </location>
    <ligand>
        <name>GTP</name>
        <dbReference type="ChEBI" id="CHEBI:37565"/>
    </ligand>
</feature>
<dbReference type="Pfam" id="PF22594">
    <property type="entry name" value="GTP-eEF1A_C"/>
    <property type="match status" value="1"/>
</dbReference>
<feature type="binding site" evidence="15">
    <location>
        <begin position="14"/>
        <end position="21"/>
    </location>
    <ligand>
        <name>GTP</name>
        <dbReference type="ChEBI" id="CHEBI:37565"/>
    </ligand>
</feature>
<dbReference type="EC" id="2.7.7.4" evidence="15"/>
<reference evidence="19 20" key="1">
    <citation type="submission" date="2016-06" db="EMBL/GenBank/DDBJ databases">
        <authorList>
            <person name="Kjaerup R.B."/>
            <person name="Dalgaard T.S."/>
            <person name="Juul-Madsen H.R."/>
        </authorList>
    </citation>
    <scope>NUCLEOTIDE SEQUENCE [LARGE SCALE GENOMIC DNA]</scope>
    <source>
        <strain evidence="19 20">E3012</strain>
    </source>
</reference>
<dbReference type="InterPro" id="IPR044138">
    <property type="entry name" value="CysN_II"/>
</dbReference>
<feature type="binding site" evidence="16">
    <location>
        <begin position="452"/>
        <end position="459"/>
    </location>
    <ligand>
        <name>ATP</name>
        <dbReference type="ChEBI" id="CHEBI:30616"/>
    </ligand>
</feature>
<dbReference type="FunFam" id="2.40.30.10:FF:000027">
    <property type="entry name" value="Sulfate adenylyltransferase subunit 1"/>
    <property type="match status" value="1"/>
</dbReference>
<dbReference type="InterPro" id="IPR011779">
    <property type="entry name" value="SO4_adenylTrfase_lsu"/>
</dbReference>
<dbReference type="InterPro" id="IPR044139">
    <property type="entry name" value="CysN_NoDQ_III"/>
</dbReference>
<dbReference type="InterPro" id="IPR027417">
    <property type="entry name" value="P-loop_NTPase"/>
</dbReference>
<gene>
    <name evidence="16" type="primary">cysC</name>
    <name evidence="15" type="synonym">cysN</name>
    <name evidence="19" type="ORF">A5677_05790</name>
</gene>
<dbReference type="Pfam" id="PF01583">
    <property type="entry name" value="APS_kinase"/>
    <property type="match status" value="1"/>
</dbReference>
<comment type="pathway">
    <text evidence="3 15">Sulfur metabolism; hydrogen sulfide biosynthesis; sulfite from sulfate: step 1/3.</text>
</comment>
<dbReference type="InterPro" id="IPR054696">
    <property type="entry name" value="GTP-eEF1A_C"/>
</dbReference>
<evidence type="ECO:0000256" key="13">
    <source>
        <dbReference type="ARBA" id="ARBA00055271"/>
    </source>
</evidence>
<dbReference type="InterPro" id="IPR009001">
    <property type="entry name" value="Transl_elong_EF1A/Init_IF2_C"/>
</dbReference>
<dbReference type="InterPro" id="IPR041757">
    <property type="entry name" value="CysN_GTP-bd"/>
</dbReference>
<dbReference type="PROSITE" id="PS00301">
    <property type="entry name" value="G_TR_1"/>
    <property type="match status" value="1"/>
</dbReference>
<keyword evidence="10 15" id="KW-0342">GTP-binding</keyword>
<dbReference type="GO" id="GO:0003924">
    <property type="term" value="F:GTPase activity"/>
    <property type="evidence" value="ECO:0007669"/>
    <property type="project" value="InterPro"/>
</dbReference>
<feature type="region of interest" description="Disordered" evidence="17">
    <location>
        <begin position="579"/>
        <end position="599"/>
    </location>
</feature>
<comment type="similarity">
    <text evidence="5">In the N-terminal section; belongs to the TRAFAC class translation factor GTPase superfamily. Classic translation factor GTPase family. CysN/NodQ subfamily.</text>
</comment>
<dbReference type="NCBIfam" id="TIGR02034">
    <property type="entry name" value="CysN"/>
    <property type="match status" value="1"/>
</dbReference>
<dbReference type="HAMAP" id="MF_00065">
    <property type="entry name" value="Adenylyl_sulf_kinase"/>
    <property type="match status" value="1"/>
</dbReference>
<evidence type="ECO:0000256" key="7">
    <source>
        <dbReference type="ARBA" id="ARBA00022695"/>
    </source>
</evidence>
<evidence type="ECO:0000313" key="20">
    <source>
        <dbReference type="Proteomes" id="UP000092683"/>
    </source>
</evidence>
<comment type="function">
    <text evidence="16">Catalyzes the synthesis of activated sulfate.</text>
</comment>
<dbReference type="GO" id="GO:0000103">
    <property type="term" value="P:sulfate assimilation"/>
    <property type="evidence" value="ECO:0007669"/>
    <property type="project" value="UniProtKB-UniRule"/>
</dbReference>
<dbReference type="CDD" id="cd03695">
    <property type="entry name" value="CysN_NodQ_II"/>
    <property type="match status" value="1"/>
</dbReference>
<dbReference type="OrthoDB" id="9804504at2"/>
<sequence length="616" mass="67724">MATPTTLLRIATAGSVDDGKSTLIGRLLYDSKAVMEDQWAAVEQTSKDRGHDYTDLALVTDGLRAEREQGITIDVAYRYFATPKRKFIIADTPGHIQYTRNMVTGASTAQLVIVLVDARHGLLEQSRRHAFLASLLGIQHVVLAVNKMDLIGWDREKFEAIRDEFHAFAARLDVHDVATIPISALHGDNVVTKSDQTPWYEGPALLSHLEEVYIAGDRNLVDVRFPVQYVIRPHTREHQDHRSYAGTVASGVMRPGDEVVVLPIGKTTRITAIDGPNGPVEEAFPPMAVAVSLADDIDISRGDLIARTNNHPRVTQEFDATVCWMADGATLEPGREYVIKHTTRTTRARVTGLDYRLDVNTLHRDKTATALQLNELGRISLRTQVPLLLDEYTRNASTGSFILIDPHSNGTVAAGMVLRDVSAQTASPNTVRHKSSAVAAERPRGRTVWFTGLSGSGKSSVAMLVEQMLLEKGVAAYVLDGDNLRHRLNADLGFSMADRAENLRRLAHVAALLADCGNVVLVPAISPLTEQREMARSVHAAAGFDFVEVFCDTPLDECEQRDPKGLYAKARADEIANFTGIDSPYQPPADPDLRLTPDRSIEEQAQRIVDLLESRA</sequence>
<dbReference type="CDD" id="cd04095">
    <property type="entry name" value="CysN_NoDQ_III"/>
    <property type="match status" value="1"/>
</dbReference>
<dbReference type="NCBIfam" id="TIGR00455">
    <property type="entry name" value="apsK"/>
    <property type="match status" value="1"/>
</dbReference>
<comment type="caution">
    <text evidence="19">The sequence shown here is derived from an EMBL/GenBank/DDBJ whole genome shotgun (WGS) entry which is preliminary data.</text>
</comment>
<evidence type="ECO:0000256" key="10">
    <source>
        <dbReference type="ARBA" id="ARBA00023134"/>
    </source>
</evidence>
<dbReference type="Gene3D" id="3.40.50.300">
    <property type="entry name" value="P-loop containing nucleotide triphosphate hydrolases"/>
    <property type="match status" value="2"/>
</dbReference>
<dbReference type="InterPro" id="IPR050100">
    <property type="entry name" value="TRAFAC_GTPase_members"/>
</dbReference>
<evidence type="ECO:0000256" key="2">
    <source>
        <dbReference type="ARBA" id="ARBA00002357"/>
    </source>
</evidence>
<keyword evidence="16" id="KW-0597">Phosphoprotein</keyword>
<dbReference type="GO" id="GO:0005525">
    <property type="term" value="F:GTP binding"/>
    <property type="evidence" value="ECO:0007669"/>
    <property type="project" value="UniProtKB-UniRule"/>
</dbReference>
<comment type="catalytic activity">
    <reaction evidence="1 16">
        <text>adenosine 5'-phosphosulfate + ATP = 3'-phosphoadenylyl sulfate + ADP + H(+)</text>
        <dbReference type="Rhea" id="RHEA:24152"/>
        <dbReference type="ChEBI" id="CHEBI:15378"/>
        <dbReference type="ChEBI" id="CHEBI:30616"/>
        <dbReference type="ChEBI" id="CHEBI:58243"/>
        <dbReference type="ChEBI" id="CHEBI:58339"/>
        <dbReference type="ChEBI" id="CHEBI:456216"/>
        <dbReference type="EC" id="2.7.1.25"/>
    </reaction>
</comment>
<dbReference type="NCBIfam" id="NF003013">
    <property type="entry name" value="PRK03846.1"/>
    <property type="match status" value="1"/>
</dbReference>
<keyword evidence="8 15" id="KW-0547">Nucleotide-binding</keyword>
<dbReference type="SUPFAM" id="SSF52540">
    <property type="entry name" value="P-loop containing nucleoside triphosphate hydrolases"/>
    <property type="match status" value="2"/>
</dbReference>
<evidence type="ECO:0000256" key="4">
    <source>
        <dbReference type="ARBA" id="ARBA00005438"/>
    </source>
</evidence>
<dbReference type="AlphaFoldDB" id="A0A1B9CQY7"/>
<dbReference type="FunFam" id="3.40.50.300:FF:000119">
    <property type="entry name" value="Sulfate adenylyltransferase subunit 1"/>
    <property type="match status" value="1"/>
</dbReference>
<feature type="domain" description="Tr-type G" evidence="18">
    <location>
        <begin position="5"/>
        <end position="220"/>
    </location>
</feature>
<dbReference type="PANTHER" id="PTHR23115">
    <property type="entry name" value="TRANSLATION FACTOR"/>
    <property type="match status" value="1"/>
</dbReference>
<dbReference type="UniPathway" id="UPA00140">
    <property type="reaction ID" value="UER00204"/>
</dbReference>
<evidence type="ECO:0000256" key="12">
    <source>
        <dbReference type="ARBA" id="ARBA00049370"/>
    </source>
</evidence>
<dbReference type="Gene3D" id="2.40.30.10">
    <property type="entry name" value="Translation factors"/>
    <property type="match status" value="2"/>
</dbReference>
<dbReference type="GO" id="GO:0070814">
    <property type="term" value="P:hydrogen sulfide biosynthetic process"/>
    <property type="evidence" value="ECO:0007669"/>
    <property type="project" value="UniProtKB-UniRule"/>
</dbReference>
<proteinExistence type="inferred from homology"/>
<dbReference type="EMBL" id="MBEE01000242">
    <property type="protein sequence ID" value="OCB44896.1"/>
    <property type="molecule type" value="Genomic_DNA"/>
</dbReference>
<dbReference type="PRINTS" id="PR00315">
    <property type="entry name" value="ELONGATNFCT"/>
</dbReference>
<dbReference type="NCBIfam" id="NF004035">
    <property type="entry name" value="PRK05506.1"/>
    <property type="match status" value="1"/>
</dbReference>
<comment type="pathway">
    <text evidence="16">Sulfur metabolism; hydrogen sulfide biosynthesis; sulfite from sulfate: step 2/3.</text>
</comment>
<dbReference type="HAMAP" id="MF_00062">
    <property type="entry name" value="Sulf_adenylyltr_sub1"/>
    <property type="match status" value="1"/>
</dbReference>
<evidence type="ECO:0000256" key="1">
    <source>
        <dbReference type="ARBA" id="ARBA00001823"/>
    </source>
</evidence>
<evidence type="ECO:0000256" key="17">
    <source>
        <dbReference type="SAM" id="MobiDB-lite"/>
    </source>
</evidence>
<dbReference type="CDD" id="cd04166">
    <property type="entry name" value="CysN_ATPS"/>
    <property type="match status" value="1"/>
</dbReference>
<dbReference type="EC" id="2.7.1.25" evidence="16"/>
<evidence type="ECO:0000256" key="8">
    <source>
        <dbReference type="ARBA" id="ARBA00022741"/>
    </source>
</evidence>
<comment type="catalytic activity">
    <reaction evidence="12 15">
        <text>sulfate + ATP + H(+) = adenosine 5'-phosphosulfate + diphosphate</text>
        <dbReference type="Rhea" id="RHEA:18133"/>
        <dbReference type="ChEBI" id="CHEBI:15378"/>
        <dbReference type="ChEBI" id="CHEBI:16189"/>
        <dbReference type="ChEBI" id="CHEBI:30616"/>
        <dbReference type="ChEBI" id="CHEBI:33019"/>
        <dbReference type="ChEBI" id="CHEBI:58243"/>
        <dbReference type="EC" id="2.7.7.4"/>
    </reaction>
</comment>
<feature type="active site" description="Phosphoserine intermediate" evidence="16">
    <location>
        <position position="526"/>
    </location>
</feature>
<dbReference type="SUPFAM" id="SSF50447">
    <property type="entry name" value="Translation proteins"/>
    <property type="match status" value="1"/>
</dbReference>
<dbReference type="SUPFAM" id="SSF50465">
    <property type="entry name" value="EF-Tu/eEF-1alpha/eIF2-gamma C-terminal domain"/>
    <property type="match status" value="1"/>
</dbReference>
<keyword evidence="11" id="KW-0511">Multifunctional enzyme</keyword>
<evidence type="ECO:0000259" key="18">
    <source>
        <dbReference type="PROSITE" id="PS51722"/>
    </source>
</evidence>
<dbReference type="RefSeq" id="WP_065483703.1">
    <property type="nucleotide sequence ID" value="NZ_MBEE01000242.1"/>
</dbReference>